<evidence type="ECO:0000313" key="1">
    <source>
        <dbReference type="EMBL" id="CAG8811705.1"/>
    </source>
</evidence>
<keyword evidence="2" id="KW-1185">Reference proteome</keyword>
<reference evidence="1" key="1">
    <citation type="submission" date="2021-06" db="EMBL/GenBank/DDBJ databases">
        <authorList>
            <person name="Kallberg Y."/>
            <person name="Tangrot J."/>
            <person name="Rosling A."/>
        </authorList>
    </citation>
    <scope>NUCLEOTIDE SEQUENCE</scope>
    <source>
        <strain evidence="1">MA461A</strain>
    </source>
</reference>
<feature type="non-terminal residue" evidence="1">
    <location>
        <position position="201"/>
    </location>
</feature>
<comment type="caution">
    <text evidence="1">The sequence shown here is derived from an EMBL/GenBank/DDBJ whole genome shotgun (WGS) entry which is preliminary data.</text>
</comment>
<protein>
    <submittedName>
        <fullName evidence="1">31599_t:CDS:1</fullName>
    </submittedName>
</protein>
<name>A0ACA9RVK8_9GLOM</name>
<organism evidence="1 2">
    <name type="scientific">Racocetra persica</name>
    <dbReference type="NCBI Taxonomy" id="160502"/>
    <lineage>
        <taxon>Eukaryota</taxon>
        <taxon>Fungi</taxon>
        <taxon>Fungi incertae sedis</taxon>
        <taxon>Mucoromycota</taxon>
        <taxon>Glomeromycotina</taxon>
        <taxon>Glomeromycetes</taxon>
        <taxon>Diversisporales</taxon>
        <taxon>Gigasporaceae</taxon>
        <taxon>Racocetra</taxon>
    </lineage>
</organism>
<feature type="non-terminal residue" evidence="1">
    <location>
        <position position="1"/>
    </location>
</feature>
<evidence type="ECO:0000313" key="2">
    <source>
        <dbReference type="Proteomes" id="UP000789920"/>
    </source>
</evidence>
<dbReference type="EMBL" id="CAJVQC010072733">
    <property type="protein sequence ID" value="CAG8811705.1"/>
    <property type="molecule type" value="Genomic_DNA"/>
</dbReference>
<sequence>AYLTDKQRQRRQKIKAQITNQDQVQFNKYYQANSIQQHRGNYEIARNCRPSYQGLLKYRPRKMRKEKILATALEQQTKAAQQCEKEIQRAKYHEERGKEDCHCSYCEQKRALRAEVEAEREQMWKDYEKADRAKERKEKGKKRVKDYCMGCSELRLLSADGKLIMFINTAIITMEEAHQQSKNIVLSSACYQIKRATCPFV</sequence>
<gene>
    <name evidence="1" type="ORF">RPERSI_LOCUS23372</name>
</gene>
<dbReference type="Proteomes" id="UP000789920">
    <property type="component" value="Unassembled WGS sequence"/>
</dbReference>
<accession>A0ACA9RVK8</accession>
<proteinExistence type="predicted"/>